<evidence type="ECO:0000313" key="3">
    <source>
        <dbReference type="Proteomes" id="UP000250321"/>
    </source>
</evidence>
<organism evidence="2 3">
    <name type="scientific">Prunus yedoensis var. nudiflora</name>
    <dbReference type="NCBI Taxonomy" id="2094558"/>
    <lineage>
        <taxon>Eukaryota</taxon>
        <taxon>Viridiplantae</taxon>
        <taxon>Streptophyta</taxon>
        <taxon>Embryophyta</taxon>
        <taxon>Tracheophyta</taxon>
        <taxon>Spermatophyta</taxon>
        <taxon>Magnoliopsida</taxon>
        <taxon>eudicotyledons</taxon>
        <taxon>Gunneridae</taxon>
        <taxon>Pentapetalae</taxon>
        <taxon>rosids</taxon>
        <taxon>fabids</taxon>
        <taxon>Rosales</taxon>
        <taxon>Rosaceae</taxon>
        <taxon>Amygdaloideae</taxon>
        <taxon>Amygdaleae</taxon>
        <taxon>Prunus</taxon>
    </lineage>
</organism>
<sequence>MARVMAPPMARVMAPSFKAPAVVGTPKTLAHRTVPSPSPVRPSAAVAPGRKRSREAVIFEAAAAEAVQTRSAAVEVEVSEPLRKRLLLILSEGEDKEEGPPVAGAAADVEAVGAEALVVEEIIADAADGEEAVAEVTTGEAADAEAAAGEAEATESPLAALAEVPRVIMAVPSPTATASIEPSFVAPRRPSGIMFRSPPRASLPLSTATVSSSPPTVMVVSQEPLAEDESVVLEPLALGTSTLTPVTSVNVSMPQPPLSQESTVMTELAVTETSIVPPAAEEPASSDDLAEL</sequence>
<dbReference type="Proteomes" id="UP000250321">
    <property type="component" value="Unassembled WGS sequence"/>
</dbReference>
<dbReference type="EMBL" id="PJQY01003523">
    <property type="protein sequence ID" value="PQM36728.1"/>
    <property type="molecule type" value="Genomic_DNA"/>
</dbReference>
<keyword evidence="3" id="KW-1185">Reference proteome</keyword>
<accession>A0A314UIA0</accession>
<dbReference type="AlphaFoldDB" id="A0A314UIA0"/>
<evidence type="ECO:0000256" key="1">
    <source>
        <dbReference type="SAM" id="MobiDB-lite"/>
    </source>
</evidence>
<evidence type="ECO:0000313" key="2">
    <source>
        <dbReference type="EMBL" id="PQM36728.1"/>
    </source>
</evidence>
<proteinExistence type="predicted"/>
<reference evidence="2 3" key="1">
    <citation type="submission" date="2018-02" db="EMBL/GenBank/DDBJ databases">
        <title>Draft genome of wild Prunus yedoensis var. nudiflora.</title>
        <authorList>
            <person name="Baek S."/>
            <person name="Kim J.-H."/>
            <person name="Choi K."/>
            <person name="Kim G.-B."/>
            <person name="Cho A."/>
            <person name="Jang H."/>
            <person name="Shin C.-H."/>
            <person name="Yu H.-J."/>
            <person name="Mun J.-H."/>
        </authorList>
    </citation>
    <scope>NUCLEOTIDE SEQUENCE [LARGE SCALE GENOMIC DNA]</scope>
    <source>
        <strain evidence="3">cv. Jeju island</strain>
        <tissue evidence="2">Leaf</tissue>
    </source>
</reference>
<name>A0A314UIA0_PRUYE</name>
<comment type="caution">
    <text evidence="2">The sequence shown here is derived from an EMBL/GenBank/DDBJ whole genome shotgun (WGS) entry which is preliminary data.</text>
</comment>
<feature type="region of interest" description="Disordered" evidence="1">
    <location>
        <begin position="135"/>
        <end position="154"/>
    </location>
</feature>
<gene>
    <name evidence="2" type="ORF">Pyn_17267</name>
</gene>
<feature type="region of interest" description="Disordered" evidence="1">
    <location>
        <begin position="29"/>
        <end position="50"/>
    </location>
</feature>
<protein>
    <submittedName>
        <fullName evidence="2">Uncharacterized protein</fullName>
    </submittedName>
</protein>